<sequence length="144" mass="15961">MSTQIATRGQAERALSQQIQALYRDQLGHRPGKITCQLFDEKLAIVIEDSVTQPEQLLAEDGNIELAEQVREDLDSAIRPRLKSLIETVLQVNVLDLLSDATLETGRTGMIVVLEEPPPVRPSTSRKAAKKGGQNDPKFSEKEE</sequence>
<feature type="region of interest" description="Disordered" evidence="1">
    <location>
        <begin position="116"/>
        <end position="144"/>
    </location>
</feature>
<protein>
    <submittedName>
        <fullName evidence="3">DUF2294 domain-containing protein</fullName>
    </submittedName>
</protein>
<dbReference type="Pfam" id="PF10057">
    <property type="entry name" value="MpsC"/>
    <property type="match status" value="1"/>
</dbReference>
<evidence type="ECO:0000256" key="1">
    <source>
        <dbReference type="SAM" id="MobiDB-lite"/>
    </source>
</evidence>
<dbReference type="AlphaFoldDB" id="A0AA96WE16"/>
<reference evidence="3" key="1">
    <citation type="submission" date="2020-05" db="EMBL/GenBank/DDBJ databases">
        <authorList>
            <person name="Zhu T."/>
            <person name="Keshari N."/>
            <person name="Lu X."/>
        </authorList>
    </citation>
    <scope>NUCLEOTIDE SEQUENCE</scope>
    <source>
        <strain evidence="3">NK1-12</strain>
    </source>
</reference>
<name>A0AA96WE16_9CYAN</name>
<evidence type="ECO:0000259" key="2">
    <source>
        <dbReference type="Pfam" id="PF10057"/>
    </source>
</evidence>
<dbReference type="InterPro" id="IPR018745">
    <property type="entry name" value="MpsC"/>
</dbReference>
<organism evidence="3">
    <name type="scientific">Leptolyngbya sp. NK1-12</name>
    <dbReference type="NCBI Taxonomy" id="2547451"/>
    <lineage>
        <taxon>Bacteria</taxon>
        <taxon>Bacillati</taxon>
        <taxon>Cyanobacteriota</taxon>
        <taxon>Cyanophyceae</taxon>
        <taxon>Leptolyngbyales</taxon>
        <taxon>Leptolyngbyaceae</taxon>
        <taxon>Leptolyngbya group</taxon>
        <taxon>Leptolyngbya</taxon>
    </lineage>
</organism>
<accession>A0AA96WE16</accession>
<evidence type="ECO:0000313" key="3">
    <source>
        <dbReference type="EMBL" id="WNZ23413.1"/>
    </source>
</evidence>
<dbReference type="EMBL" id="CP053586">
    <property type="protein sequence ID" value="WNZ23413.1"/>
    <property type="molecule type" value="Genomic_DNA"/>
</dbReference>
<proteinExistence type="predicted"/>
<feature type="domain" description="Na+-translocating membrane potential-generating system MpsC" evidence="2">
    <location>
        <begin position="7"/>
        <end position="115"/>
    </location>
</feature>
<gene>
    <name evidence="3" type="ORF">HJG54_11470</name>
</gene>
<dbReference type="RefSeq" id="WP_316435076.1">
    <property type="nucleotide sequence ID" value="NZ_CP053586.1"/>
</dbReference>